<dbReference type="Proteomes" id="UP000604046">
    <property type="component" value="Unassembled WGS sequence"/>
</dbReference>
<protein>
    <submittedName>
        <fullName evidence="2">Uncharacterized protein</fullName>
    </submittedName>
</protein>
<sequence>MDHWGLQELRANLNDVPVLFLPKCVLELICKGQWPTIVLHADGNHRSARNVNLEALKFLRTAMSWPSMEDFMKICRQIGATATAQFSSFMLTEQRAQVLLDHVRAHAATNFQHLEQGENQAVQEAVQALQIFVDGFAKTGPEARASNAKKTAEELIASVSAAQSVRNRSKMIELQESLLTKFTPAELTDAVRQVVTKPSSGSSVSKNQVKVDAAYALCVREELRKDSGPIFVWADSSPQAGSDYLLSCYVTISRDSVVQCWDHFEQLVASVEDFQIAVSEKEPELLLECVAVRSASGRFLVKNMKKHCQMPMSLGSGCTNVEDKGKAMAVKFHRETGDVVLLSDVCQRVASFTTDMGTELGVPDLAGGNVQAYLPDYMRSGLVPELDGMEGLFAEMPPVIAPHLFPRALVVPGLDHIAHNLQEDLDKHLRSWSSWLPGFKGLCLLLSKKHLLKRLIATCIEGTPLSSLKGIFESTVPSIAKWRWGTICKTLPAVLSVFKPLKLVWNAEKFQKQNRSGGDPLEDSADQAEQEEDEDMKVLKVGDITSALRSDFWLAYAHMLLSLHEIGNRISSWASGCPCHGWLQAKPNAGPGVENHWDVYLREIVRARGLPLQEDGAAFSCPMAGKRAPELASGCLTEILNSTADAKKPDVLIAAAGLGREMHDSVITDFQTGVDFISLTVSIKLGFWKDFPWRLCSLMVPGISAEQRAQKAQEILSAFESLPQHQEAHHRITWHFMQPQSALREQLEKLASCTHTLKDLPELQYELCVLGFMPVVERVVEGQHSLVHRHTGYRQVSGAYVSLSLRMNQINDFMATEAGEQLMINMFDKIRKPKLLAKTFKFDEHPEWLAALSKGKQGQPRLGRIAVAIMYMNDIALQFLKLTSVRKQNKQHRKQEEKERQKLQRQARPVEPVSEEVVLRRLFAAHVASSLVPGEFYSMPASVFQASVSSLNSAMQFAPAPAHAIENNEEALLKDAEVAVQPPGSDCRQDIFFKVLSTRSGFLRTVRRAPASQRRLNRNDIALTFHKAVPGQSNPEACVVQSEPVMCSAGGNAVHVLSSVGMDADKMEDMLRWQPGDQDCVMTLPNYSGTMDARLLGQLVSHKAFVGQPTRMPEASVPANMRATLQDMQHDGWVVSDSQGWQLTRDALAKLSLSYCLENPKAFHDQPAHVPALEDQTPYQLCAALKTQGWQWKLFKADISPPYVLGGDRVWYSQGTLVSKDYMLCLLRSESVLQEGQRVHHGQKAAYYRTLLQGQYAHAEGMLCIKNKQEPRVAIEDACPARSLESLGDMMPEDDLLWQSLALNEEPTLPTQPVPKAKQPAKAKPQPKANVSRKRQRRGSGATDKDDSDASSASPNSFADLWDVISEKASSGLPDDVQDYTLQACQALFLRTLQMPEAPWTLLQVRVGDWMSKLDQGM</sequence>
<evidence type="ECO:0000256" key="1">
    <source>
        <dbReference type="SAM" id="MobiDB-lite"/>
    </source>
</evidence>
<gene>
    <name evidence="2" type="ORF">SNAT2548_LOCUS31005</name>
</gene>
<evidence type="ECO:0000313" key="2">
    <source>
        <dbReference type="EMBL" id="CAE7551987.1"/>
    </source>
</evidence>
<dbReference type="OrthoDB" id="421278at2759"/>
<feature type="compositionally biased region" description="Acidic residues" evidence="1">
    <location>
        <begin position="520"/>
        <end position="533"/>
    </location>
</feature>
<feature type="region of interest" description="Disordered" evidence="1">
    <location>
        <begin position="1307"/>
        <end position="1355"/>
    </location>
</feature>
<name>A0A812TUI0_9DINO</name>
<keyword evidence="3" id="KW-1185">Reference proteome</keyword>
<dbReference type="EMBL" id="CAJNDS010002634">
    <property type="protein sequence ID" value="CAE7551987.1"/>
    <property type="molecule type" value="Genomic_DNA"/>
</dbReference>
<evidence type="ECO:0000313" key="3">
    <source>
        <dbReference type="Proteomes" id="UP000604046"/>
    </source>
</evidence>
<feature type="compositionally biased region" description="Low complexity" evidence="1">
    <location>
        <begin position="1314"/>
        <end position="1329"/>
    </location>
</feature>
<feature type="region of interest" description="Disordered" evidence="1">
    <location>
        <begin position="513"/>
        <end position="533"/>
    </location>
</feature>
<proteinExistence type="predicted"/>
<reference evidence="2" key="1">
    <citation type="submission" date="2021-02" db="EMBL/GenBank/DDBJ databases">
        <authorList>
            <person name="Dougan E. K."/>
            <person name="Rhodes N."/>
            <person name="Thang M."/>
            <person name="Chan C."/>
        </authorList>
    </citation>
    <scope>NUCLEOTIDE SEQUENCE</scope>
</reference>
<accession>A0A812TUI0</accession>
<organism evidence="2 3">
    <name type="scientific">Symbiodinium natans</name>
    <dbReference type="NCBI Taxonomy" id="878477"/>
    <lineage>
        <taxon>Eukaryota</taxon>
        <taxon>Sar</taxon>
        <taxon>Alveolata</taxon>
        <taxon>Dinophyceae</taxon>
        <taxon>Suessiales</taxon>
        <taxon>Symbiodiniaceae</taxon>
        <taxon>Symbiodinium</taxon>
    </lineage>
</organism>
<comment type="caution">
    <text evidence="2">The sequence shown here is derived from an EMBL/GenBank/DDBJ whole genome shotgun (WGS) entry which is preliminary data.</text>
</comment>